<keyword evidence="2" id="KW-1277">Toxin-antitoxin system</keyword>
<dbReference type="NCBIfam" id="TIGR02384">
    <property type="entry name" value="RelB_DinJ"/>
    <property type="match status" value="1"/>
</dbReference>
<reference evidence="3 4" key="1">
    <citation type="submission" date="2019-04" db="EMBL/GenBank/DDBJ databases">
        <authorList>
            <person name="Schori C."/>
            <person name="Ahrens C."/>
        </authorList>
    </citation>
    <scope>NUCLEOTIDE SEQUENCE [LARGE SCALE GENOMIC DNA]</scope>
    <source>
        <strain evidence="3 4">DSM 2950</strain>
    </source>
</reference>
<accession>A0A7G5MZH6</accession>
<dbReference type="RefSeq" id="WP_018594146.1">
    <property type="nucleotide sequence ID" value="NZ_AP031416.1"/>
</dbReference>
<dbReference type="Pfam" id="PF04221">
    <property type="entry name" value="RelB"/>
    <property type="match status" value="1"/>
</dbReference>
<protein>
    <submittedName>
        <fullName evidence="3">Type II toxin-antitoxin system RelB/DinJ family antitoxin</fullName>
    </submittedName>
</protein>
<dbReference type="EMBL" id="CP039126">
    <property type="protein sequence ID" value="QMW80019.1"/>
    <property type="molecule type" value="Genomic_DNA"/>
</dbReference>
<gene>
    <name evidence="3" type="ORF">E5259_21865</name>
</gene>
<evidence type="ECO:0000313" key="4">
    <source>
        <dbReference type="Proteomes" id="UP000515789"/>
    </source>
</evidence>
<organism evidence="3 4">
    <name type="scientific">Blautia producta</name>
    <dbReference type="NCBI Taxonomy" id="33035"/>
    <lineage>
        <taxon>Bacteria</taxon>
        <taxon>Bacillati</taxon>
        <taxon>Bacillota</taxon>
        <taxon>Clostridia</taxon>
        <taxon>Lachnospirales</taxon>
        <taxon>Lachnospiraceae</taxon>
        <taxon>Blautia</taxon>
    </lineage>
</organism>
<sequence>MMAKTTNLYVRLEPGLKEQAESVLGQLGIPVSNAVNIFLKQVVMQRGIPFDVKLPAAKPVEAGTLTEAEMNQELEKGYTDFVQGKTKPAAQAFAQIRKDYGL</sequence>
<proteinExistence type="inferred from homology"/>
<name>A0A7G5MZH6_9FIRM</name>
<dbReference type="PANTHER" id="PTHR38781">
    <property type="entry name" value="ANTITOXIN DINJ-RELATED"/>
    <property type="match status" value="1"/>
</dbReference>
<dbReference type="InterPro" id="IPR013321">
    <property type="entry name" value="Arc_rbn_hlx_hlx"/>
</dbReference>
<dbReference type="Proteomes" id="UP000515789">
    <property type="component" value="Chromosome"/>
</dbReference>
<dbReference type="Gene3D" id="1.10.1220.10">
    <property type="entry name" value="Met repressor-like"/>
    <property type="match status" value="1"/>
</dbReference>
<dbReference type="GeneID" id="75054575"/>
<dbReference type="GO" id="GO:0006355">
    <property type="term" value="P:regulation of DNA-templated transcription"/>
    <property type="evidence" value="ECO:0007669"/>
    <property type="project" value="InterPro"/>
</dbReference>
<evidence type="ECO:0000313" key="3">
    <source>
        <dbReference type="EMBL" id="QMW80019.1"/>
    </source>
</evidence>
<comment type="similarity">
    <text evidence="1">Belongs to the RelB/DinJ antitoxin family.</text>
</comment>
<dbReference type="PANTHER" id="PTHR38781:SF1">
    <property type="entry name" value="ANTITOXIN DINJ-RELATED"/>
    <property type="match status" value="1"/>
</dbReference>
<evidence type="ECO:0000256" key="1">
    <source>
        <dbReference type="ARBA" id="ARBA00010562"/>
    </source>
</evidence>
<dbReference type="GO" id="GO:0006351">
    <property type="term" value="P:DNA-templated transcription"/>
    <property type="evidence" value="ECO:0007669"/>
    <property type="project" value="TreeGrafter"/>
</dbReference>
<dbReference type="AlphaFoldDB" id="A0A7G5MZH6"/>
<dbReference type="InterPro" id="IPR007337">
    <property type="entry name" value="RelB/DinJ"/>
</dbReference>
<evidence type="ECO:0000256" key="2">
    <source>
        <dbReference type="ARBA" id="ARBA00022649"/>
    </source>
</evidence>